<keyword evidence="2" id="KW-1185">Reference proteome</keyword>
<dbReference type="STRING" id="1227456.C450_16755"/>
<dbReference type="InterPro" id="IPR029058">
    <property type="entry name" value="AB_hydrolase_fold"/>
</dbReference>
<gene>
    <name evidence="1" type="ORF">C450_16755</name>
</gene>
<name>M0MW13_9EURY</name>
<dbReference type="EMBL" id="AOME01000076">
    <property type="protein sequence ID" value="EMA49942.1"/>
    <property type="molecule type" value="Genomic_DNA"/>
</dbReference>
<dbReference type="AlphaFoldDB" id="M0MW13"/>
<accession>M0MW13</accession>
<keyword evidence="1" id="KW-0378">Hydrolase</keyword>
<dbReference type="SUPFAM" id="SSF53474">
    <property type="entry name" value="alpha/beta-Hydrolases"/>
    <property type="match status" value="1"/>
</dbReference>
<dbReference type="Proteomes" id="UP000011625">
    <property type="component" value="Unassembled WGS sequence"/>
</dbReference>
<evidence type="ECO:0000313" key="2">
    <source>
        <dbReference type="Proteomes" id="UP000011625"/>
    </source>
</evidence>
<evidence type="ECO:0000313" key="1">
    <source>
        <dbReference type="EMBL" id="EMA49942.1"/>
    </source>
</evidence>
<organism evidence="1 2">
    <name type="scientific">Halococcus salifodinae DSM 8989</name>
    <dbReference type="NCBI Taxonomy" id="1227456"/>
    <lineage>
        <taxon>Archaea</taxon>
        <taxon>Methanobacteriati</taxon>
        <taxon>Methanobacteriota</taxon>
        <taxon>Stenosarchaea group</taxon>
        <taxon>Halobacteria</taxon>
        <taxon>Halobacteriales</taxon>
        <taxon>Halococcaceae</taxon>
        <taxon>Halococcus</taxon>
    </lineage>
</organism>
<reference evidence="1 2" key="1">
    <citation type="journal article" date="2014" name="PLoS Genet.">
        <title>Phylogenetically driven sequencing of extremely halophilic archaea reveals strategies for static and dynamic osmo-response.</title>
        <authorList>
            <person name="Becker E.A."/>
            <person name="Seitzer P.M."/>
            <person name="Tritt A."/>
            <person name="Larsen D."/>
            <person name="Krusor M."/>
            <person name="Yao A.I."/>
            <person name="Wu D."/>
            <person name="Madern D."/>
            <person name="Eisen J.A."/>
            <person name="Darling A.E."/>
            <person name="Facciotti M.T."/>
        </authorList>
    </citation>
    <scope>NUCLEOTIDE SEQUENCE [LARGE SCALE GENOMIC DNA]</scope>
    <source>
        <strain evidence="1 2">DSM 8989</strain>
    </source>
</reference>
<protein>
    <submittedName>
        <fullName evidence="1">Alpha/beta hydrolase</fullName>
    </submittedName>
</protein>
<dbReference type="GO" id="GO:0016787">
    <property type="term" value="F:hydrolase activity"/>
    <property type="evidence" value="ECO:0007669"/>
    <property type="project" value="UniProtKB-KW"/>
</dbReference>
<dbReference type="Gene3D" id="3.40.50.1820">
    <property type="entry name" value="alpha/beta hydrolase"/>
    <property type="match status" value="1"/>
</dbReference>
<comment type="caution">
    <text evidence="1">The sequence shown here is derived from an EMBL/GenBank/DDBJ whole genome shotgun (WGS) entry which is preliminary data.</text>
</comment>
<proteinExistence type="predicted"/>
<sequence>MNALSEISCRTLVLRSDLDVDRRVRDLDASDTVPDGRLVHISDAGHYVFRDEYEAAYTELRTFLQRI</sequence>